<feature type="transmembrane region" description="Helical" evidence="7">
    <location>
        <begin position="204"/>
        <end position="225"/>
    </location>
</feature>
<feature type="transmembrane region" description="Helical" evidence="7">
    <location>
        <begin position="231"/>
        <end position="252"/>
    </location>
</feature>
<reference evidence="9 10" key="1">
    <citation type="submission" date="2016-10" db="EMBL/GenBank/DDBJ databases">
        <authorList>
            <person name="de Groot N.N."/>
        </authorList>
    </citation>
    <scope>NUCLEOTIDE SEQUENCE [LARGE SCALE GENOMIC DNA]</scope>
    <source>
        <strain evidence="9 10">DSM 44215</strain>
    </source>
</reference>
<evidence type="ECO:0000256" key="7">
    <source>
        <dbReference type="SAM" id="Phobius"/>
    </source>
</evidence>
<dbReference type="GO" id="GO:0005886">
    <property type="term" value="C:plasma membrane"/>
    <property type="evidence" value="ECO:0007669"/>
    <property type="project" value="UniProtKB-SubCell"/>
</dbReference>
<comment type="subcellular location">
    <subcellularLocation>
        <location evidence="1">Cell membrane</location>
        <topology evidence="1">Multi-pass membrane protein</topology>
    </subcellularLocation>
</comment>
<evidence type="ECO:0000256" key="1">
    <source>
        <dbReference type="ARBA" id="ARBA00004651"/>
    </source>
</evidence>
<feature type="transmembrane region" description="Helical" evidence="7">
    <location>
        <begin position="336"/>
        <end position="358"/>
    </location>
</feature>
<dbReference type="Pfam" id="PF07690">
    <property type="entry name" value="MFS_1"/>
    <property type="match status" value="1"/>
</dbReference>
<feature type="transmembrane region" description="Helical" evidence="7">
    <location>
        <begin position="305"/>
        <end position="329"/>
    </location>
</feature>
<dbReference type="OrthoDB" id="102502at2"/>
<evidence type="ECO:0000256" key="5">
    <source>
        <dbReference type="ARBA" id="ARBA00022989"/>
    </source>
</evidence>
<feature type="transmembrane region" description="Helical" evidence="7">
    <location>
        <begin position="55"/>
        <end position="72"/>
    </location>
</feature>
<keyword evidence="4 7" id="KW-0812">Transmembrane</keyword>
<dbReference type="EMBL" id="FNLM01000036">
    <property type="protein sequence ID" value="SDU80586.1"/>
    <property type="molecule type" value="Genomic_DNA"/>
</dbReference>
<evidence type="ECO:0000259" key="8">
    <source>
        <dbReference type="PROSITE" id="PS50850"/>
    </source>
</evidence>
<sequence>MSEVSTCGAMLHPHPWRVFAATSIGVIAVFVAMSGLTVALPTLSRELDATPTQTTWILLGYMVVTTALILVFGRLADIVGRRPLYLSGLIVFTLASALCIVSQSAEFLIVARILQGVGAAAVVTNNTALLTDTFPPHLLSQALGWNATVAALGQIIGPVVGGAATALIGWRGLFVAVLGIALIATVSSLLVIPRSVGRIRSREPFDLGGALLATTLLTVVVLALTPGPGSAAWLPWSYAAVGVIVAVVLVVVQRRRAHPLIDLTLFADRGISLVLLAGLLTATATYAVALIISLYVQAVDGTSPFVAGLLVTPVAAGTVIAASAAGWLVTRIAPRTLAASGMVLNTAGVLGVALVLSADGSLPVTALFLFLIGTGIGLFMTPSTSVLMLTVPAQRRGIANGMRSTLQNVGNLLSTAIVVAIVPIGLGAAAQQAAYGGSPAAFDAAEFNRFVDNLQLAGVVLGALSAVGIVVCLCFPRHQMPRTQDTAPVPEYATTKESA</sequence>
<feature type="transmembrane region" description="Helical" evidence="7">
    <location>
        <begin position="173"/>
        <end position="192"/>
    </location>
</feature>
<evidence type="ECO:0000256" key="4">
    <source>
        <dbReference type="ARBA" id="ARBA00022692"/>
    </source>
</evidence>
<evidence type="ECO:0000256" key="3">
    <source>
        <dbReference type="ARBA" id="ARBA00022475"/>
    </source>
</evidence>
<evidence type="ECO:0000256" key="6">
    <source>
        <dbReference type="ARBA" id="ARBA00023136"/>
    </source>
</evidence>
<dbReference type="STRING" id="158898.SAMN04488548_136395"/>
<feature type="transmembrane region" description="Helical" evidence="7">
    <location>
        <begin position="109"/>
        <end position="131"/>
    </location>
</feature>
<organism evidence="9 10">
    <name type="scientific">Gordonia westfalica</name>
    <dbReference type="NCBI Taxonomy" id="158898"/>
    <lineage>
        <taxon>Bacteria</taxon>
        <taxon>Bacillati</taxon>
        <taxon>Actinomycetota</taxon>
        <taxon>Actinomycetes</taxon>
        <taxon>Mycobacteriales</taxon>
        <taxon>Gordoniaceae</taxon>
        <taxon>Gordonia</taxon>
    </lineage>
</organism>
<feature type="transmembrane region" description="Helical" evidence="7">
    <location>
        <begin position="454"/>
        <end position="475"/>
    </location>
</feature>
<evidence type="ECO:0000256" key="2">
    <source>
        <dbReference type="ARBA" id="ARBA00022448"/>
    </source>
</evidence>
<feature type="transmembrane region" description="Helical" evidence="7">
    <location>
        <begin position="412"/>
        <end position="434"/>
    </location>
</feature>
<dbReference type="PANTHER" id="PTHR42718">
    <property type="entry name" value="MAJOR FACILITATOR SUPERFAMILY MULTIDRUG TRANSPORTER MFSC"/>
    <property type="match status" value="1"/>
</dbReference>
<dbReference type="AlphaFoldDB" id="A0A1H2LJK6"/>
<feature type="domain" description="Major facilitator superfamily (MFS) profile" evidence="8">
    <location>
        <begin position="18"/>
        <end position="480"/>
    </location>
</feature>
<accession>A0A1H2LJK6</accession>
<dbReference type="InterPro" id="IPR011701">
    <property type="entry name" value="MFS"/>
</dbReference>
<name>A0A1H2LJK6_9ACTN</name>
<dbReference type="RefSeq" id="WP_084811961.1">
    <property type="nucleotide sequence ID" value="NZ_FNLM01000036.1"/>
</dbReference>
<feature type="transmembrane region" description="Helical" evidence="7">
    <location>
        <begin position="18"/>
        <end position="43"/>
    </location>
</feature>
<dbReference type="SUPFAM" id="SSF103473">
    <property type="entry name" value="MFS general substrate transporter"/>
    <property type="match status" value="1"/>
</dbReference>
<evidence type="ECO:0000313" key="10">
    <source>
        <dbReference type="Proteomes" id="UP000183180"/>
    </source>
</evidence>
<dbReference type="PANTHER" id="PTHR42718:SF46">
    <property type="entry name" value="BLR6921 PROTEIN"/>
    <property type="match status" value="1"/>
</dbReference>
<feature type="transmembrane region" description="Helical" evidence="7">
    <location>
        <begin position="364"/>
        <end position="391"/>
    </location>
</feature>
<dbReference type="Gene3D" id="1.20.1720.10">
    <property type="entry name" value="Multidrug resistance protein D"/>
    <property type="match status" value="1"/>
</dbReference>
<keyword evidence="3" id="KW-1003">Cell membrane</keyword>
<feature type="transmembrane region" description="Helical" evidence="7">
    <location>
        <begin position="143"/>
        <end position="167"/>
    </location>
</feature>
<dbReference type="GO" id="GO:0022857">
    <property type="term" value="F:transmembrane transporter activity"/>
    <property type="evidence" value="ECO:0007669"/>
    <property type="project" value="InterPro"/>
</dbReference>
<keyword evidence="5 7" id="KW-1133">Transmembrane helix</keyword>
<dbReference type="PROSITE" id="PS50850">
    <property type="entry name" value="MFS"/>
    <property type="match status" value="1"/>
</dbReference>
<keyword evidence="6 7" id="KW-0472">Membrane</keyword>
<feature type="transmembrane region" description="Helical" evidence="7">
    <location>
        <begin position="273"/>
        <end position="299"/>
    </location>
</feature>
<feature type="transmembrane region" description="Helical" evidence="7">
    <location>
        <begin position="84"/>
        <end position="103"/>
    </location>
</feature>
<dbReference type="CDD" id="cd17321">
    <property type="entry name" value="MFS_MMR_MDR_like"/>
    <property type="match status" value="1"/>
</dbReference>
<dbReference type="Proteomes" id="UP000183180">
    <property type="component" value="Unassembled WGS sequence"/>
</dbReference>
<gene>
    <name evidence="9" type="ORF">SAMN04488548_136395</name>
</gene>
<dbReference type="InterPro" id="IPR036259">
    <property type="entry name" value="MFS_trans_sf"/>
</dbReference>
<proteinExistence type="predicted"/>
<keyword evidence="2" id="KW-0813">Transport</keyword>
<dbReference type="Gene3D" id="1.20.1250.20">
    <property type="entry name" value="MFS general substrate transporter like domains"/>
    <property type="match status" value="1"/>
</dbReference>
<protein>
    <submittedName>
        <fullName evidence="9">Drug resistance transporter, EmrB/QacA subfamily</fullName>
    </submittedName>
</protein>
<evidence type="ECO:0000313" key="9">
    <source>
        <dbReference type="EMBL" id="SDU80586.1"/>
    </source>
</evidence>
<dbReference type="InterPro" id="IPR020846">
    <property type="entry name" value="MFS_dom"/>
</dbReference>